<dbReference type="Pfam" id="PF04361">
    <property type="entry name" value="DUF494"/>
    <property type="match status" value="1"/>
</dbReference>
<comment type="caution">
    <text evidence="2">The sequence shown here is derived from an EMBL/GenBank/DDBJ whole genome shotgun (WGS) entry which is preliminary data.</text>
</comment>
<organism evidence="2 3">
    <name type="scientific">Saezia sanguinis</name>
    <dbReference type="NCBI Taxonomy" id="1965230"/>
    <lineage>
        <taxon>Bacteria</taxon>
        <taxon>Pseudomonadati</taxon>
        <taxon>Pseudomonadota</taxon>
        <taxon>Betaproteobacteria</taxon>
        <taxon>Burkholderiales</taxon>
        <taxon>Saeziaceae</taxon>
        <taxon>Saezia</taxon>
    </lineage>
</organism>
<dbReference type="AlphaFoldDB" id="A0A433SEH5"/>
<gene>
    <name evidence="1 2" type="primary">smg</name>
    <name evidence="2" type="ORF">CUZ56_01091</name>
</gene>
<reference evidence="2 3" key="1">
    <citation type="submission" date="2018-01" db="EMBL/GenBank/DDBJ databases">
        <title>Saezia sanguinis gen. nov., sp. nov., in the order Burkholderiales isolated from human blood.</title>
        <authorList>
            <person name="Medina-Pascual M.J."/>
            <person name="Valdezate S."/>
            <person name="Monzon S."/>
            <person name="Cuesta I."/>
            <person name="Carrasco G."/>
            <person name="Villalon P."/>
            <person name="Saez-Nieto J.A."/>
        </authorList>
    </citation>
    <scope>NUCLEOTIDE SEQUENCE [LARGE SCALE GENOMIC DNA]</scope>
    <source>
        <strain evidence="2 3">CNM695-12</strain>
    </source>
</reference>
<accession>A0A433SEH5</accession>
<dbReference type="PANTHER" id="PTHR38692">
    <property type="entry name" value="PROTEIN SMG"/>
    <property type="match status" value="1"/>
</dbReference>
<sequence length="150" mass="17068">MFDVLIYLYETYWRPETCPSAEQLSQQLSDAGFERNDIHAALNWLNGLKSAAHSNPQVAGHDSTRIYSEAEIAYLGPEGIAFLNFLSSVQALTPHMRELVIDRVQSIPFAPVELHLIKICVLMVYWTVGYEPDALILDELIHPLQHHMLH</sequence>
<comment type="similarity">
    <text evidence="1">Belongs to the Smg family.</text>
</comment>
<dbReference type="RefSeq" id="WP_126978985.1">
    <property type="nucleotide sequence ID" value="NZ_PQSP01000002.1"/>
</dbReference>
<keyword evidence="3" id="KW-1185">Reference proteome</keyword>
<evidence type="ECO:0000313" key="2">
    <source>
        <dbReference type="EMBL" id="RUS67151.1"/>
    </source>
</evidence>
<dbReference type="OrthoDB" id="5297467at2"/>
<dbReference type="PANTHER" id="PTHR38692:SF1">
    <property type="entry name" value="PROTEIN SMG"/>
    <property type="match status" value="1"/>
</dbReference>
<evidence type="ECO:0000313" key="3">
    <source>
        <dbReference type="Proteomes" id="UP000286947"/>
    </source>
</evidence>
<dbReference type="Proteomes" id="UP000286947">
    <property type="component" value="Unassembled WGS sequence"/>
</dbReference>
<name>A0A433SEH5_9BURK</name>
<protein>
    <recommendedName>
        <fullName evidence="1">Protein Smg homolog</fullName>
    </recommendedName>
</protein>
<dbReference type="EMBL" id="PQSP01000002">
    <property type="protein sequence ID" value="RUS67151.1"/>
    <property type="molecule type" value="Genomic_DNA"/>
</dbReference>
<dbReference type="HAMAP" id="MF_00598">
    <property type="entry name" value="Smg"/>
    <property type="match status" value="1"/>
</dbReference>
<dbReference type="InterPro" id="IPR007456">
    <property type="entry name" value="Smg"/>
</dbReference>
<evidence type="ECO:0000256" key="1">
    <source>
        <dbReference type="HAMAP-Rule" id="MF_00598"/>
    </source>
</evidence>
<proteinExistence type="inferred from homology"/>